<dbReference type="AlphaFoldDB" id="A0A921TG82"/>
<proteinExistence type="predicted"/>
<name>A0A921TG82_9GAMM</name>
<keyword evidence="1" id="KW-1133">Transmembrane helix</keyword>
<evidence type="ECO:0000259" key="3">
    <source>
        <dbReference type="Pfam" id="PF14341"/>
    </source>
</evidence>
<dbReference type="EMBL" id="PDWK01000020">
    <property type="protein sequence ID" value="KAF1689475.1"/>
    <property type="molecule type" value="Genomic_DNA"/>
</dbReference>
<feature type="domain" description="PilX/PilW C-terminal" evidence="2">
    <location>
        <begin position="80"/>
        <end position="180"/>
    </location>
</feature>
<gene>
    <name evidence="4" type="ORF">CR938_05605</name>
</gene>
<feature type="domain" description="Type 4 fimbrial biogenesis protein PilX N-terminal" evidence="3">
    <location>
        <begin position="11"/>
        <end position="61"/>
    </location>
</feature>
<comment type="caution">
    <text evidence="4">The sequence shown here is derived from an EMBL/GenBank/DDBJ whole genome shotgun (WGS) entry which is preliminary data.</text>
</comment>
<evidence type="ECO:0000259" key="2">
    <source>
        <dbReference type="Pfam" id="PF13681"/>
    </source>
</evidence>
<dbReference type="Pfam" id="PF14341">
    <property type="entry name" value="PilX_N"/>
    <property type="match status" value="1"/>
</dbReference>
<reference evidence="4" key="1">
    <citation type="submission" date="2017-10" db="EMBL/GenBank/DDBJ databases">
        <title>Whole genome sequencing of members of genus Pseudoxanthomonas.</title>
        <authorList>
            <person name="Kumar S."/>
            <person name="Bansal K."/>
            <person name="Kaur A."/>
            <person name="Patil P."/>
            <person name="Sharma S."/>
            <person name="Patil P.B."/>
        </authorList>
    </citation>
    <scope>NUCLEOTIDE SEQUENCE</scope>
    <source>
        <strain evidence="4">DSM 22914</strain>
    </source>
</reference>
<dbReference type="InterPro" id="IPR025205">
    <property type="entry name" value="PilX/PilW_C"/>
</dbReference>
<keyword evidence="5" id="KW-1185">Reference proteome</keyword>
<keyword evidence="1" id="KW-0472">Membrane</keyword>
<accession>A0A921TG82</accession>
<feature type="transmembrane region" description="Helical" evidence="1">
    <location>
        <begin position="12"/>
        <end position="33"/>
    </location>
</feature>
<protein>
    <submittedName>
        <fullName evidence="4">Pilus assembly protein</fullName>
    </submittedName>
</protein>
<dbReference type="Proteomes" id="UP000717981">
    <property type="component" value="Unassembled WGS sequence"/>
</dbReference>
<organism evidence="4 5">
    <name type="scientific">Pseudoxanthomonas taiwanensis</name>
    <dbReference type="NCBI Taxonomy" id="176598"/>
    <lineage>
        <taxon>Bacteria</taxon>
        <taxon>Pseudomonadati</taxon>
        <taxon>Pseudomonadota</taxon>
        <taxon>Gammaproteobacteria</taxon>
        <taxon>Lysobacterales</taxon>
        <taxon>Lysobacteraceae</taxon>
        <taxon>Pseudoxanthomonas</taxon>
    </lineage>
</organism>
<dbReference type="RefSeq" id="WP_162124053.1">
    <property type="nucleotide sequence ID" value="NZ_PDWK01000020.1"/>
</dbReference>
<sequence length="182" mass="19226">MTRPSSSVRQSGATLIVVLLLLLVITLLGLAAMRGTLMQERMSANANARAKAFQYAEAVLREAESMAATRPALPASGCSNGICAMTPVNQSPPWQADGFWLSGGGYRVSELEQQPNPYGLVARYVIEDMGEGNAPSSSCTSDIDMSAPACSGSSNARNYRITAYARLGDGAEVVLQSSYQVP</sequence>
<keyword evidence="1" id="KW-0812">Transmembrane</keyword>
<dbReference type="Pfam" id="PF13681">
    <property type="entry name" value="PilX"/>
    <property type="match status" value="1"/>
</dbReference>
<evidence type="ECO:0000313" key="4">
    <source>
        <dbReference type="EMBL" id="KAF1689475.1"/>
    </source>
</evidence>
<dbReference type="OrthoDB" id="5801860at2"/>
<evidence type="ECO:0000313" key="5">
    <source>
        <dbReference type="Proteomes" id="UP000717981"/>
    </source>
</evidence>
<evidence type="ECO:0000256" key="1">
    <source>
        <dbReference type="SAM" id="Phobius"/>
    </source>
</evidence>
<dbReference type="InterPro" id="IPR025746">
    <property type="entry name" value="PilX_N_dom"/>
</dbReference>